<dbReference type="EMBL" id="GGEC01055859">
    <property type="protein sequence ID" value="MBX36343.1"/>
    <property type="molecule type" value="Transcribed_RNA"/>
</dbReference>
<protein>
    <submittedName>
        <fullName evidence="1">Uncharacterized protein</fullName>
    </submittedName>
</protein>
<reference evidence="1" key="1">
    <citation type="submission" date="2018-02" db="EMBL/GenBank/DDBJ databases">
        <title>Rhizophora mucronata_Transcriptome.</title>
        <authorList>
            <person name="Meera S.P."/>
            <person name="Sreeshan A."/>
            <person name="Augustine A."/>
        </authorList>
    </citation>
    <scope>NUCLEOTIDE SEQUENCE</scope>
    <source>
        <tissue evidence="1">Leaf</tissue>
    </source>
</reference>
<organism evidence="1">
    <name type="scientific">Rhizophora mucronata</name>
    <name type="common">Asiatic mangrove</name>
    <dbReference type="NCBI Taxonomy" id="61149"/>
    <lineage>
        <taxon>Eukaryota</taxon>
        <taxon>Viridiplantae</taxon>
        <taxon>Streptophyta</taxon>
        <taxon>Embryophyta</taxon>
        <taxon>Tracheophyta</taxon>
        <taxon>Spermatophyta</taxon>
        <taxon>Magnoliopsida</taxon>
        <taxon>eudicotyledons</taxon>
        <taxon>Gunneridae</taxon>
        <taxon>Pentapetalae</taxon>
        <taxon>rosids</taxon>
        <taxon>fabids</taxon>
        <taxon>Malpighiales</taxon>
        <taxon>Rhizophoraceae</taxon>
        <taxon>Rhizophora</taxon>
    </lineage>
</organism>
<sequence length="39" mass="4766">MKTCYSRGLVQQMNVRNNKCKPKLHNCATMKRFYCRYFC</sequence>
<proteinExistence type="predicted"/>
<evidence type="ECO:0000313" key="1">
    <source>
        <dbReference type="EMBL" id="MBX36343.1"/>
    </source>
</evidence>
<name>A0A2P2N1I6_RHIMU</name>
<dbReference type="AlphaFoldDB" id="A0A2P2N1I6"/>
<accession>A0A2P2N1I6</accession>